<keyword evidence="2" id="KW-0472">Membrane</keyword>
<comment type="similarity">
    <text evidence="1">Belongs to the GID4/VID24 family.</text>
</comment>
<keyword evidence="4" id="KW-1185">Reference proteome</keyword>
<proteinExistence type="inferred from homology"/>
<dbReference type="GO" id="GO:0006623">
    <property type="term" value="P:protein targeting to vacuole"/>
    <property type="evidence" value="ECO:0007669"/>
    <property type="project" value="TreeGrafter"/>
</dbReference>
<dbReference type="InterPro" id="IPR018618">
    <property type="entry name" value="GID4/10-like"/>
</dbReference>
<dbReference type="AlphaFoldDB" id="A0A0C9ZA88"/>
<dbReference type="GO" id="GO:0043161">
    <property type="term" value="P:proteasome-mediated ubiquitin-dependent protein catabolic process"/>
    <property type="evidence" value="ECO:0007669"/>
    <property type="project" value="TreeGrafter"/>
</dbReference>
<dbReference type="OrthoDB" id="62at2759"/>
<keyword evidence="2" id="KW-1133">Transmembrane helix</keyword>
<accession>A0A0C9ZA88</accession>
<dbReference type="HOGENOM" id="CLU_028759_2_0_1"/>
<sequence length="250" mass="27707">MCKTNNQFKLLKGSLISPAGTTGAIKVIPILVLLPNPSVNITCLQVGSQTYHCLYPGATFTGSQRCGCNSYSITDIDLLSSFLCGYLCIHGVTEDWPELTTYFDGEIMGNWHGFLTQKWEASEQVDMLHWQRFPAFHYLVISYTVVVNLSITGFYYICMEFNLWSPASTALCPTMVPEGSEAATSTLLPPRHCHCDLSVQRAGNGSSIGPCCPLLAAMVSGFYYHLKSELYQQLSLTHVVQTFSSMFEFC</sequence>
<dbReference type="PANTHER" id="PTHR14534:SF3">
    <property type="entry name" value="GID COMPLEX SUBUNIT 4 HOMOLOG"/>
    <property type="match status" value="1"/>
</dbReference>
<reference evidence="4" key="2">
    <citation type="submission" date="2015-01" db="EMBL/GenBank/DDBJ databases">
        <title>Evolutionary Origins and Diversification of the Mycorrhizal Mutualists.</title>
        <authorList>
            <consortium name="DOE Joint Genome Institute"/>
            <consortium name="Mycorrhizal Genomics Consortium"/>
            <person name="Kohler A."/>
            <person name="Kuo A."/>
            <person name="Nagy L.G."/>
            <person name="Floudas D."/>
            <person name="Copeland A."/>
            <person name="Barry K.W."/>
            <person name="Cichocki N."/>
            <person name="Veneault-Fourrey C."/>
            <person name="LaButti K."/>
            <person name="Lindquist E.A."/>
            <person name="Lipzen A."/>
            <person name="Lundell T."/>
            <person name="Morin E."/>
            <person name="Murat C."/>
            <person name="Riley R."/>
            <person name="Ohm R."/>
            <person name="Sun H."/>
            <person name="Tunlid A."/>
            <person name="Henrissat B."/>
            <person name="Grigoriev I.V."/>
            <person name="Hibbett D.S."/>
            <person name="Martin F."/>
        </authorList>
    </citation>
    <scope>NUCLEOTIDE SEQUENCE [LARGE SCALE GENOMIC DNA]</scope>
    <source>
        <strain evidence="4">441</strain>
    </source>
</reference>
<dbReference type="GO" id="GO:0007039">
    <property type="term" value="P:protein catabolic process in the vacuole"/>
    <property type="evidence" value="ECO:0007669"/>
    <property type="project" value="TreeGrafter"/>
</dbReference>
<feature type="transmembrane region" description="Helical" evidence="2">
    <location>
        <begin position="136"/>
        <end position="157"/>
    </location>
</feature>
<gene>
    <name evidence="3" type="ORF">PISMIDRAFT_629406</name>
</gene>
<dbReference type="GO" id="GO:0034657">
    <property type="term" value="C:GID complex"/>
    <property type="evidence" value="ECO:0007669"/>
    <property type="project" value="TreeGrafter"/>
</dbReference>
<protein>
    <submittedName>
        <fullName evidence="3">Uncharacterized protein</fullName>
    </submittedName>
</protein>
<evidence type="ECO:0000256" key="1">
    <source>
        <dbReference type="ARBA" id="ARBA00061469"/>
    </source>
</evidence>
<dbReference type="GO" id="GO:0005773">
    <property type="term" value="C:vacuole"/>
    <property type="evidence" value="ECO:0007669"/>
    <property type="project" value="GOC"/>
</dbReference>
<dbReference type="Pfam" id="PF09783">
    <property type="entry name" value="Vac_ImportDeg"/>
    <property type="match status" value="1"/>
</dbReference>
<dbReference type="STRING" id="765257.A0A0C9ZA88"/>
<keyword evidence="2" id="KW-0812">Transmembrane</keyword>
<name>A0A0C9ZA88_9AGAM</name>
<reference evidence="3 4" key="1">
    <citation type="submission" date="2014-04" db="EMBL/GenBank/DDBJ databases">
        <authorList>
            <consortium name="DOE Joint Genome Institute"/>
            <person name="Kuo A."/>
            <person name="Kohler A."/>
            <person name="Costa M.D."/>
            <person name="Nagy L.G."/>
            <person name="Floudas D."/>
            <person name="Copeland A."/>
            <person name="Barry K.W."/>
            <person name="Cichocki N."/>
            <person name="Veneault-Fourrey C."/>
            <person name="LaButti K."/>
            <person name="Lindquist E.A."/>
            <person name="Lipzen A."/>
            <person name="Lundell T."/>
            <person name="Morin E."/>
            <person name="Murat C."/>
            <person name="Sun H."/>
            <person name="Tunlid A."/>
            <person name="Henrissat B."/>
            <person name="Grigoriev I.V."/>
            <person name="Hibbett D.S."/>
            <person name="Martin F."/>
            <person name="Nordberg H.P."/>
            <person name="Cantor M.N."/>
            <person name="Hua S.X."/>
        </authorList>
    </citation>
    <scope>NUCLEOTIDE SEQUENCE [LARGE SCALE GENOMIC DNA]</scope>
    <source>
        <strain evidence="3 4">441</strain>
    </source>
</reference>
<evidence type="ECO:0000313" key="4">
    <source>
        <dbReference type="Proteomes" id="UP000054018"/>
    </source>
</evidence>
<dbReference type="Proteomes" id="UP000054018">
    <property type="component" value="Unassembled WGS sequence"/>
</dbReference>
<organism evidence="3 4">
    <name type="scientific">Pisolithus microcarpus 441</name>
    <dbReference type="NCBI Taxonomy" id="765257"/>
    <lineage>
        <taxon>Eukaryota</taxon>
        <taxon>Fungi</taxon>
        <taxon>Dikarya</taxon>
        <taxon>Basidiomycota</taxon>
        <taxon>Agaricomycotina</taxon>
        <taxon>Agaricomycetes</taxon>
        <taxon>Agaricomycetidae</taxon>
        <taxon>Boletales</taxon>
        <taxon>Sclerodermatineae</taxon>
        <taxon>Pisolithaceae</taxon>
        <taxon>Pisolithus</taxon>
    </lineage>
</organism>
<evidence type="ECO:0000256" key="2">
    <source>
        <dbReference type="SAM" id="Phobius"/>
    </source>
</evidence>
<dbReference type="GO" id="GO:0045721">
    <property type="term" value="P:negative regulation of gluconeogenesis"/>
    <property type="evidence" value="ECO:0007669"/>
    <property type="project" value="TreeGrafter"/>
</dbReference>
<dbReference type="PANTHER" id="PTHR14534">
    <property type="entry name" value="VACUOLAR IMPORT AND DEGRADATION PROTEIN 24"/>
    <property type="match status" value="1"/>
</dbReference>
<evidence type="ECO:0000313" key="3">
    <source>
        <dbReference type="EMBL" id="KIK19387.1"/>
    </source>
</evidence>
<dbReference type="EMBL" id="KN833785">
    <property type="protein sequence ID" value="KIK19387.1"/>
    <property type="molecule type" value="Genomic_DNA"/>
</dbReference>